<comment type="caution">
    <text evidence="1">The sequence shown here is derived from an EMBL/GenBank/DDBJ whole genome shotgun (WGS) entry which is preliminary data.</text>
</comment>
<proteinExistence type="predicted"/>
<dbReference type="Proteomes" id="UP001589646">
    <property type="component" value="Unassembled WGS sequence"/>
</dbReference>
<dbReference type="RefSeq" id="WP_346128193.1">
    <property type="nucleotide sequence ID" value="NZ_BAAAXC010000015.1"/>
</dbReference>
<keyword evidence="2" id="KW-1185">Reference proteome</keyword>
<gene>
    <name evidence="1" type="ORF">ACFFRN_23370</name>
</gene>
<accession>A0ABV5Q269</accession>
<sequence length="45" mass="5227">MPDGSPIDAGDDWDEWKAILKEAEIDKDGRKLLCRDISQRILLYH</sequence>
<reference evidence="1 2" key="1">
    <citation type="submission" date="2024-09" db="EMBL/GenBank/DDBJ databases">
        <authorList>
            <person name="Sun Q."/>
            <person name="Mori K."/>
        </authorList>
    </citation>
    <scope>NUCLEOTIDE SEQUENCE [LARGE SCALE GENOMIC DNA]</scope>
    <source>
        <strain evidence="1 2">JCM 3323</strain>
    </source>
</reference>
<evidence type="ECO:0000313" key="2">
    <source>
        <dbReference type="Proteomes" id="UP001589646"/>
    </source>
</evidence>
<protein>
    <submittedName>
        <fullName evidence="1">Uncharacterized protein</fullName>
    </submittedName>
</protein>
<evidence type="ECO:0000313" key="1">
    <source>
        <dbReference type="EMBL" id="MFB9529552.1"/>
    </source>
</evidence>
<dbReference type="EMBL" id="JBHMCE010000007">
    <property type="protein sequence ID" value="MFB9529552.1"/>
    <property type="molecule type" value="Genomic_DNA"/>
</dbReference>
<name>A0ABV5Q269_9ACTN</name>
<organism evidence="1 2">
    <name type="scientific">Nonomuraea roseola</name>
    <dbReference type="NCBI Taxonomy" id="46179"/>
    <lineage>
        <taxon>Bacteria</taxon>
        <taxon>Bacillati</taxon>
        <taxon>Actinomycetota</taxon>
        <taxon>Actinomycetes</taxon>
        <taxon>Streptosporangiales</taxon>
        <taxon>Streptosporangiaceae</taxon>
        <taxon>Nonomuraea</taxon>
    </lineage>
</organism>